<sequence>MIRGWTILAAALLLGGGALLYLGVARTLQVPSMQVPCVNPVAGCLLLEQGLRIRFDRRPQPMRPFRLRVEVASARALHASFAMRDMQMGLNRYRLLADGDGAWTGEIILPVCVHGRSDWIMTLDVDGRLYQLPFSSG</sequence>
<accession>A0A1J5Q9E2</accession>
<name>A0A1J5Q9E2_9ZZZZ</name>
<reference evidence="1" key="1">
    <citation type="submission" date="2016-10" db="EMBL/GenBank/DDBJ databases">
        <title>Sequence of Gallionella enrichment culture.</title>
        <authorList>
            <person name="Poehlein A."/>
            <person name="Muehling M."/>
            <person name="Daniel R."/>
        </authorList>
    </citation>
    <scope>NUCLEOTIDE SEQUENCE</scope>
</reference>
<dbReference type="AlphaFoldDB" id="A0A1J5Q9E2"/>
<organism evidence="1">
    <name type="scientific">mine drainage metagenome</name>
    <dbReference type="NCBI Taxonomy" id="410659"/>
    <lineage>
        <taxon>unclassified sequences</taxon>
        <taxon>metagenomes</taxon>
        <taxon>ecological metagenomes</taxon>
    </lineage>
</organism>
<proteinExistence type="predicted"/>
<comment type="caution">
    <text evidence="1">The sequence shown here is derived from an EMBL/GenBank/DDBJ whole genome shotgun (WGS) entry which is preliminary data.</text>
</comment>
<gene>
    <name evidence="1" type="ORF">GALL_380030</name>
</gene>
<protein>
    <submittedName>
        <fullName evidence="1">Uncharacterized protein</fullName>
    </submittedName>
</protein>
<evidence type="ECO:0000313" key="1">
    <source>
        <dbReference type="EMBL" id="OIQ80249.1"/>
    </source>
</evidence>
<dbReference type="EMBL" id="MLJW01001087">
    <property type="protein sequence ID" value="OIQ80249.1"/>
    <property type="molecule type" value="Genomic_DNA"/>
</dbReference>